<dbReference type="InterPro" id="IPR015018">
    <property type="entry name" value="DUF1905"/>
</dbReference>
<dbReference type="Pfam" id="PF08922">
    <property type="entry name" value="DUF1905"/>
    <property type="match status" value="1"/>
</dbReference>
<protein>
    <recommendedName>
        <fullName evidence="3">DUF1905 domain-containing protein</fullName>
    </recommendedName>
</protein>
<gene>
    <name evidence="1" type="ORF">MsAm2_03010</name>
</gene>
<dbReference type="Gene3D" id="2.40.30.100">
    <property type="entry name" value="AF2212/PG0164-like"/>
    <property type="match status" value="1"/>
</dbReference>
<organism evidence="1 2">
    <name type="scientific">Methanolapillus ohkumae</name>
    <dbReference type="NCBI Taxonomy" id="3028298"/>
    <lineage>
        <taxon>Archaea</taxon>
        <taxon>Methanobacteriati</taxon>
        <taxon>Methanobacteriota</taxon>
        <taxon>Stenosarchaea group</taxon>
        <taxon>Methanomicrobia</taxon>
        <taxon>Methanosarcinales</taxon>
        <taxon>Methanosarcinaceae</taxon>
        <taxon>Methanolapillus</taxon>
    </lineage>
</organism>
<sequence>MENTFVAKAELFEREKGWYYVLVPIGLSKPLEHLADRGLIAVTAKVGNSSWPTSLLPMGNGTHFIALPAKVRSKEKLSLGAEIEMSFEIRTRKSK</sequence>
<reference evidence="1 2" key="1">
    <citation type="submission" date="2023-07" db="EMBL/GenBank/DDBJ databases">
        <title>Closed genome sequence of Methanosarcinaceae archaeon Am2.</title>
        <authorList>
            <person name="Poehlein A."/>
            <person name="Protasov E."/>
            <person name="Platt K."/>
            <person name="Reeh H."/>
            <person name="Daniel R."/>
            <person name="Brune A."/>
        </authorList>
    </citation>
    <scope>NUCLEOTIDE SEQUENCE [LARGE SCALE GENOMIC DNA]</scope>
    <source>
        <strain evidence="1 2">Am2</strain>
    </source>
</reference>
<dbReference type="EMBL" id="CP131061">
    <property type="protein sequence ID" value="WNY26538.1"/>
    <property type="molecule type" value="Genomic_DNA"/>
</dbReference>
<dbReference type="InterPro" id="IPR037079">
    <property type="entry name" value="AF2212/PG0164-like_sf"/>
</dbReference>
<proteinExistence type="predicted"/>
<dbReference type="AlphaFoldDB" id="A0AA96V7B0"/>
<name>A0AA96V7B0_9EURY</name>
<evidence type="ECO:0000313" key="1">
    <source>
        <dbReference type="EMBL" id="WNY26538.1"/>
    </source>
</evidence>
<keyword evidence="2" id="KW-1185">Reference proteome</keyword>
<dbReference type="SUPFAM" id="SSF141694">
    <property type="entry name" value="AF2212/PG0164-like"/>
    <property type="match status" value="1"/>
</dbReference>
<evidence type="ECO:0008006" key="3">
    <source>
        <dbReference type="Google" id="ProtNLM"/>
    </source>
</evidence>
<dbReference type="Proteomes" id="UP001304970">
    <property type="component" value="Chromosome"/>
</dbReference>
<evidence type="ECO:0000313" key="2">
    <source>
        <dbReference type="Proteomes" id="UP001304970"/>
    </source>
</evidence>
<accession>A0AA96V7B0</accession>